<dbReference type="Proteomes" id="UP000461768">
    <property type="component" value="Unassembled WGS sequence"/>
</dbReference>
<evidence type="ECO:0000313" key="3">
    <source>
        <dbReference type="Proteomes" id="UP000461768"/>
    </source>
</evidence>
<gene>
    <name evidence="2" type="ORF">F7O84_05275</name>
</gene>
<dbReference type="OrthoDB" id="371169at2"/>
<evidence type="ECO:0000259" key="1">
    <source>
        <dbReference type="Pfam" id="PF07866"/>
    </source>
</evidence>
<dbReference type="Pfam" id="PF07866">
    <property type="entry name" value="DUF1653"/>
    <property type="match status" value="1"/>
</dbReference>
<sequence length="185" mass="22052">MENKEREVKQGEFYKHFKNKLYQIIAIAIHSETREKMVVYQALYGDFSVYVRPYQMFVSEVDHVKYPEVKQRFRFEKYDIKTGELEQSYIKSEQPILSVKTMQEDASISEEGQVSPLLLDFLECNTFEEKLDKLVMMKDKVDDRLLNDIAMSLDITVDSKSLKEKYEEIKSCLLTFVHFEDNRMR</sequence>
<dbReference type="EMBL" id="WAGX01000004">
    <property type="protein sequence ID" value="KAB1439797.1"/>
    <property type="molecule type" value="Genomic_DNA"/>
</dbReference>
<dbReference type="InterPro" id="IPR037135">
    <property type="entry name" value="DUF1653-like_dom_sf"/>
</dbReference>
<reference evidence="2 3" key="2">
    <citation type="submission" date="2020-02" db="EMBL/GenBank/DDBJ databases">
        <title>Candidatus Galacturonibacter soehngenii shows hetero-acetogenic catabolism of galacturonic acid but lacks a canonical carbon monoxide dehydrogenase/acetyl-CoA synthase complex.</title>
        <authorList>
            <person name="Diender M."/>
            <person name="Stouten G.R."/>
            <person name="Petersen J.F."/>
            <person name="Nielsen P.H."/>
            <person name="Dueholm M.S."/>
            <person name="Pronk J.T."/>
            <person name="Van Loosdrecht M.C.M."/>
        </authorList>
    </citation>
    <scope>NUCLEOTIDE SEQUENCE [LARGE SCALE GENOMIC DNA]</scope>
    <source>
        <strain evidence="2">GalUA</strain>
    </source>
</reference>
<name>A0A7V7QM98_9FIRM</name>
<feature type="domain" description="DUF1653" evidence="1">
    <location>
        <begin position="13"/>
        <end position="75"/>
    </location>
</feature>
<accession>A0A7V7QM98</accession>
<dbReference type="InterPro" id="IPR023387">
    <property type="entry name" value="DUF1653-like_dom"/>
</dbReference>
<evidence type="ECO:0000313" key="2">
    <source>
        <dbReference type="EMBL" id="KAB1439797.1"/>
    </source>
</evidence>
<keyword evidence="3" id="KW-1185">Reference proteome</keyword>
<dbReference type="Gene3D" id="2.30.30.320">
    <property type="entry name" value="DUF1653-like domain"/>
    <property type="match status" value="1"/>
</dbReference>
<dbReference type="RefSeq" id="WP_151142667.1">
    <property type="nucleotide sequence ID" value="NZ_WAGX01000004.1"/>
</dbReference>
<organism evidence="2 3">
    <name type="scientific">Candidatus Galacturonatibacter soehngenii</name>
    <dbReference type="NCBI Taxonomy" id="2307010"/>
    <lineage>
        <taxon>Bacteria</taxon>
        <taxon>Bacillati</taxon>
        <taxon>Bacillota</taxon>
        <taxon>Clostridia</taxon>
        <taxon>Lachnospirales</taxon>
        <taxon>Lachnospiraceae</taxon>
        <taxon>Candidatus Galacturonatibacter</taxon>
    </lineage>
</organism>
<proteinExistence type="predicted"/>
<dbReference type="AlphaFoldDB" id="A0A7V7QM98"/>
<reference evidence="2 3" key="1">
    <citation type="submission" date="2019-09" db="EMBL/GenBank/DDBJ databases">
        <authorList>
            <person name="Valk L.C."/>
        </authorList>
    </citation>
    <scope>NUCLEOTIDE SEQUENCE [LARGE SCALE GENOMIC DNA]</scope>
    <source>
        <strain evidence="2">GalUA</strain>
    </source>
</reference>
<protein>
    <submittedName>
        <fullName evidence="2">DUF1653 domain-containing protein</fullName>
    </submittedName>
</protein>
<comment type="caution">
    <text evidence="2">The sequence shown here is derived from an EMBL/GenBank/DDBJ whole genome shotgun (WGS) entry which is preliminary data.</text>
</comment>